<comment type="caution">
    <text evidence="1">The sequence shown here is derived from an EMBL/GenBank/DDBJ whole genome shotgun (WGS) entry which is preliminary data.</text>
</comment>
<reference evidence="1" key="1">
    <citation type="submission" date="2021-02" db="EMBL/GenBank/DDBJ databases">
        <authorList>
            <consortium name="DOE Joint Genome Institute"/>
            <person name="Ahrendt S."/>
            <person name="Looney B.P."/>
            <person name="Miyauchi S."/>
            <person name="Morin E."/>
            <person name="Drula E."/>
            <person name="Courty P.E."/>
            <person name="Chicoki N."/>
            <person name="Fauchery L."/>
            <person name="Kohler A."/>
            <person name="Kuo A."/>
            <person name="Labutti K."/>
            <person name="Pangilinan J."/>
            <person name="Lipzen A."/>
            <person name="Riley R."/>
            <person name="Andreopoulos W."/>
            <person name="He G."/>
            <person name="Johnson J."/>
            <person name="Barry K.W."/>
            <person name="Grigoriev I.V."/>
            <person name="Nagy L."/>
            <person name="Hibbett D."/>
            <person name="Henrissat B."/>
            <person name="Matheny P.B."/>
            <person name="Labbe J."/>
            <person name="Martin F."/>
        </authorList>
    </citation>
    <scope>NUCLEOTIDE SEQUENCE</scope>
    <source>
        <strain evidence="1">FP105234-sp</strain>
    </source>
</reference>
<evidence type="ECO:0000313" key="2">
    <source>
        <dbReference type="Proteomes" id="UP000814033"/>
    </source>
</evidence>
<accession>A0ACB8S011</accession>
<proteinExistence type="predicted"/>
<sequence>MASPESSSIPRSTFPSPTATIVGHEPNHWPRSPIDEEAEDDEKRIEQYGADDPAEPQPKNFNEDLLPVSPALKSLKSPKVVPPPFAPKPVDPNQVTWDGPDDPLNPQNWSTRYKVWITGVLTVMTVNTTCASSAPSSAIDFIKHDLHTSTEVSYLVTAVFLIGYVFGPMFWGPGSELIGRRPIFIVTLTLYTLFHLGQARANNMTTLLVTRFLSGFFGCAPLTNGGGFMADIWDPISRGIATTVFAAACFLGPAIGPVVGGYITVSSLGWRWVFWVMMIFAGACTVLAFFCLPETYAPAILAAKAKRLRKQDPVGNKDVFAESERVQWSLKELLHRTILRPFKMLIVEPILLFITIYISVVYGVLYALFEAFPVIFIGVKGLTLSQDGLTFLGVGIGAILAMIINILLLRPYPRLMKEWRGFPPAEIRLYGAMIAGPALVVGALWLGWTGNYASVHWSAPAVSAILIGMSVVLIFISFLTYLVDTYLMYAASAFAANTMVRSAVAAAFPLFTVQMFKNLGINWAGTLIAGISLLLAPMPFLFYKYGARIRAKSKFAPCIDLKIAKEIAQEKEAAEFKGEV</sequence>
<dbReference type="Proteomes" id="UP000814033">
    <property type="component" value="Unassembled WGS sequence"/>
</dbReference>
<dbReference type="EMBL" id="MU275868">
    <property type="protein sequence ID" value="KAI0049819.1"/>
    <property type="molecule type" value="Genomic_DNA"/>
</dbReference>
<gene>
    <name evidence="1" type="ORF">FA95DRAFT_1603983</name>
</gene>
<keyword evidence="2" id="KW-1185">Reference proteome</keyword>
<protein>
    <submittedName>
        <fullName evidence="1">MFS general substrate transporter</fullName>
    </submittedName>
</protein>
<reference evidence="1" key="2">
    <citation type="journal article" date="2022" name="New Phytol.">
        <title>Evolutionary transition to the ectomycorrhizal habit in the genomes of a hyperdiverse lineage of mushroom-forming fungi.</title>
        <authorList>
            <person name="Looney B."/>
            <person name="Miyauchi S."/>
            <person name="Morin E."/>
            <person name="Drula E."/>
            <person name="Courty P.E."/>
            <person name="Kohler A."/>
            <person name="Kuo A."/>
            <person name="LaButti K."/>
            <person name="Pangilinan J."/>
            <person name="Lipzen A."/>
            <person name="Riley R."/>
            <person name="Andreopoulos W."/>
            <person name="He G."/>
            <person name="Johnson J."/>
            <person name="Nolan M."/>
            <person name="Tritt A."/>
            <person name="Barry K.W."/>
            <person name="Grigoriev I.V."/>
            <person name="Nagy L.G."/>
            <person name="Hibbett D."/>
            <person name="Henrissat B."/>
            <person name="Matheny P.B."/>
            <person name="Labbe J."/>
            <person name="Martin F.M."/>
        </authorList>
    </citation>
    <scope>NUCLEOTIDE SEQUENCE</scope>
    <source>
        <strain evidence="1">FP105234-sp</strain>
    </source>
</reference>
<organism evidence="1 2">
    <name type="scientific">Auriscalpium vulgare</name>
    <dbReference type="NCBI Taxonomy" id="40419"/>
    <lineage>
        <taxon>Eukaryota</taxon>
        <taxon>Fungi</taxon>
        <taxon>Dikarya</taxon>
        <taxon>Basidiomycota</taxon>
        <taxon>Agaricomycotina</taxon>
        <taxon>Agaricomycetes</taxon>
        <taxon>Russulales</taxon>
        <taxon>Auriscalpiaceae</taxon>
        <taxon>Auriscalpium</taxon>
    </lineage>
</organism>
<name>A0ACB8S011_9AGAM</name>
<evidence type="ECO:0000313" key="1">
    <source>
        <dbReference type="EMBL" id="KAI0049819.1"/>
    </source>
</evidence>